<dbReference type="InterPro" id="IPR013325">
    <property type="entry name" value="RNA_pol_sigma_r2"/>
</dbReference>
<dbReference type="RefSeq" id="WP_344248838.1">
    <property type="nucleotide sequence ID" value="NZ_BAAAPM010000005.1"/>
</dbReference>
<evidence type="ECO:0000259" key="7">
    <source>
        <dbReference type="Pfam" id="PF08281"/>
    </source>
</evidence>
<evidence type="ECO:0000256" key="2">
    <source>
        <dbReference type="ARBA" id="ARBA00023015"/>
    </source>
</evidence>
<feature type="domain" description="RNA polymerase sigma factor 70 region 4 type 2" evidence="7">
    <location>
        <begin position="111"/>
        <end position="163"/>
    </location>
</feature>
<comment type="caution">
    <text evidence="8">The sequence shown here is derived from an EMBL/GenBank/DDBJ whole genome shotgun (WGS) entry which is preliminary data.</text>
</comment>
<dbReference type="PANTHER" id="PTHR43133">
    <property type="entry name" value="RNA POLYMERASE ECF-TYPE SIGMA FACTO"/>
    <property type="match status" value="1"/>
</dbReference>
<dbReference type="InterPro" id="IPR036388">
    <property type="entry name" value="WH-like_DNA-bd_sf"/>
</dbReference>
<protein>
    <recommendedName>
        <fullName evidence="10">RNA polymerase sigma-70 factor, ECF subfamily</fullName>
    </recommendedName>
</protein>
<evidence type="ECO:0008006" key="10">
    <source>
        <dbReference type="Google" id="ProtNLM"/>
    </source>
</evidence>
<keyword evidence="9" id="KW-1185">Reference proteome</keyword>
<comment type="similarity">
    <text evidence="1">Belongs to the sigma-70 factor family. ECF subfamily.</text>
</comment>
<evidence type="ECO:0000256" key="1">
    <source>
        <dbReference type="ARBA" id="ARBA00010641"/>
    </source>
</evidence>
<dbReference type="Gene3D" id="1.10.10.10">
    <property type="entry name" value="Winged helix-like DNA-binding domain superfamily/Winged helix DNA-binding domain"/>
    <property type="match status" value="1"/>
</dbReference>
<dbReference type="InterPro" id="IPR013324">
    <property type="entry name" value="RNA_pol_sigma_r3/r4-like"/>
</dbReference>
<dbReference type="NCBIfam" id="TIGR02937">
    <property type="entry name" value="sigma70-ECF"/>
    <property type="match status" value="1"/>
</dbReference>
<feature type="domain" description="RNA polymerase sigma-70 region 2" evidence="6">
    <location>
        <begin position="18"/>
        <end position="82"/>
    </location>
</feature>
<feature type="region of interest" description="Disordered" evidence="5">
    <location>
        <begin position="163"/>
        <end position="201"/>
    </location>
</feature>
<dbReference type="Pfam" id="PF08281">
    <property type="entry name" value="Sigma70_r4_2"/>
    <property type="match status" value="1"/>
</dbReference>
<sequence>MSDPGGEADPRRRLAALWDDHAVRVQAYALRHTDPDTAQDVVSETFLVAWRRIEDVPDPALPWLLVVARNHLRNAHRSARRRRSLVDELTLLEASAPLPDAAPESLAAERDALLRGLARLTAREREAILLVAWDGLAPAEAAGVAECTTAAFHVRLSRARRRLSAAADGRPAPVSRGGADGAPRHRSTGDQSSPASPRRSA</sequence>
<dbReference type="InterPro" id="IPR039425">
    <property type="entry name" value="RNA_pol_sigma-70-like"/>
</dbReference>
<dbReference type="InterPro" id="IPR013249">
    <property type="entry name" value="RNA_pol_sigma70_r4_t2"/>
</dbReference>
<dbReference type="PANTHER" id="PTHR43133:SF25">
    <property type="entry name" value="RNA POLYMERASE SIGMA FACTOR RFAY-RELATED"/>
    <property type="match status" value="1"/>
</dbReference>
<organism evidence="8 9">
    <name type="scientific">Isoptericola hypogeus</name>
    <dbReference type="NCBI Taxonomy" id="300179"/>
    <lineage>
        <taxon>Bacteria</taxon>
        <taxon>Bacillati</taxon>
        <taxon>Actinomycetota</taxon>
        <taxon>Actinomycetes</taxon>
        <taxon>Micrococcales</taxon>
        <taxon>Promicromonosporaceae</taxon>
        <taxon>Isoptericola</taxon>
    </lineage>
</organism>
<dbReference type="InterPro" id="IPR007627">
    <property type="entry name" value="RNA_pol_sigma70_r2"/>
</dbReference>
<evidence type="ECO:0000256" key="4">
    <source>
        <dbReference type="ARBA" id="ARBA00023163"/>
    </source>
</evidence>
<dbReference type="Proteomes" id="UP001501138">
    <property type="component" value="Unassembled WGS sequence"/>
</dbReference>
<dbReference type="Pfam" id="PF04542">
    <property type="entry name" value="Sigma70_r2"/>
    <property type="match status" value="1"/>
</dbReference>
<gene>
    <name evidence="8" type="ORF">GCM10009809_25530</name>
</gene>
<evidence type="ECO:0000256" key="5">
    <source>
        <dbReference type="SAM" id="MobiDB-lite"/>
    </source>
</evidence>
<evidence type="ECO:0000313" key="8">
    <source>
        <dbReference type="EMBL" id="GAA1728836.1"/>
    </source>
</evidence>
<keyword evidence="3" id="KW-0731">Sigma factor</keyword>
<reference evidence="8 9" key="1">
    <citation type="journal article" date="2019" name="Int. J. Syst. Evol. Microbiol.">
        <title>The Global Catalogue of Microorganisms (GCM) 10K type strain sequencing project: providing services to taxonomists for standard genome sequencing and annotation.</title>
        <authorList>
            <consortium name="The Broad Institute Genomics Platform"/>
            <consortium name="The Broad Institute Genome Sequencing Center for Infectious Disease"/>
            <person name="Wu L."/>
            <person name="Ma J."/>
        </authorList>
    </citation>
    <scope>NUCLEOTIDE SEQUENCE [LARGE SCALE GENOMIC DNA]</scope>
    <source>
        <strain evidence="8 9">JCM 15589</strain>
    </source>
</reference>
<evidence type="ECO:0000313" key="9">
    <source>
        <dbReference type="Proteomes" id="UP001501138"/>
    </source>
</evidence>
<dbReference type="InterPro" id="IPR014284">
    <property type="entry name" value="RNA_pol_sigma-70_dom"/>
</dbReference>
<dbReference type="SUPFAM" id="SSF88946">
    <property type="entry name" value="Sigma2 domain of RNA polymerase sigma factors"/>
    <property type="match status" value="1"/>
</dbReference>
<dbReference type="SUPFAM" id="SSF88659">
    <property type="entry name" value="Sigma3 and sigma4 domains of RNA polymerase sigma factors"/>
    <property type="match status" value="1"/>
</dbReference>
<name>A0ABN2JJP0_9MICO</name>
<dbReference type="Gene3D" id="1.10.1740.10">
    <property type="match status" value="1"/>
</dbReference>
<proteinExistence type="inferred from homology"/>
<evidence type="ECO:0000256" key="3">
    <source>
        <dbReference type="ARBA" id="ARBA00023082"/>
    </source>
</evidence>
<keyword evidence="4" id="KW-0804">Transcription</keyword>
<keyword evidence="2" id="KW-0805">Transcription regulation</keyword>
<dbReference type="EMBL" id="BAAAPM010000005">
    <property type="protein sequence ID" value="GAA1728836.1"/>
    <property type="molecule type" value="Genomic_DNA"/>
</dbReference>
<accession>A0ABN2JJP0</accession>
<evidence type="ECO:0000259" key="6">
    <source>
        <dbReference type="Pfam" id="PF04542"/>
    </source>
</evidence>